<feature type="coiled-coil region" evidence="3">
    <location>
        <begin position="245"/>
        <end position="343"/>
    </location>
</feature>
<protein>
    <recommendedName>
        <fullName evidence="4">HIRAN domain-containing protein</fullName>
    </recommendedName>
</protein>
<keyword evidence="6" id="KW-1185">Reference proteome</keyword>
<evidence type="ECO:0000259" key="4">
    <source>
        <dbReference type="Pfam" id="PF08797"/>
    </source>
</evidence>
<dbReference type="EMBL" id="PXVC01000071">
    <property type="protein sequence ID" value="PSI00823.1"/>
    <property type="molecule type" value="Genomic_DNA"/>
</dbReference>
<dbReference type="Proteomes" id="UP000240206">
    <property type="component" value="Unassembled WGS sequence"/>
</dbReference>
<evidence type="ECO:0000256" key="1">
    <source>
        <dbReference type="ARBA" id="ARBA00022723"/>
    </source>
</evidence>
<gene>
    <name evidence="5" type="ORF">C7K08_11100</name>
</gene>
<organism evidence="5 6">
    <name type="scientific">Synechococcus lacustris str. Tous</name>
    <dbReference type="NCBI Taxonomy" id="1910958"/>
    <lineage>
        <taxon>Bacteria</taxon>
        <taxon>Bacillati</taxon>
        <taxon>Cyanobacteriota</taxon>
        <taxon>Cyanophyceae</taxon>
        <taxon>Synechococcales</taxon>
        <taxon>Synechococcaceae</taxon>
        <taxon>Synechococcus</taxon>
    </lineage>
</organism>
<keyword evidence="3" id="KW-0175">Coiled coil</keyword>
<feature type="domain" description="HIRAN" evidence="4">
    <location>
        <begin position="57"/>
        <end position="102"/>
    </location>
</feature>
<evidence type="ECO:0000256" key="2">
    <source>
        <dbReference type="ARBA" id="ARBA00022801"/>
    </source>
</evidence>
<dbReference type="GO" id="GO:0008270">
    <property type="term" value="F:zinc ion binding"/>
    <property type="evidence" value="ECO:0007669"/>
    <property type="project" value="InterPro"/>
</dbReference>
<dbReference type="InterPro" id="IPR014905">
    <property type="entry name" value="HIRAN"/>
</dbReference>
<evidence type="ECO:0000256" key="3">
    <source>
        <dbReference type="SAM" id="Coils"/>
    </source>
</evidence>
<dbReference type="Pfam" id="PF08797">
    <property type="entry name" value="HIRAN"/>
    <property type="match status" value="1"/>
</dbReference>
<evidence type="ECO:0000313" key="6">
    <source>
        <dbReference type="Proteomes" id="UP000240206"/>
    </source>
</evidence>
<comment type="caution">
    <text evidence="5">The sequence shown here is derived from an EMBL/GenBank/DDBJ whole genome shotgun (WGS) entry which is preliminary data.</text>
</comment>
<accession>A0A2P7EC88</accession>
<dbReference type="AlphaFoldDB" id="A0A2P7EC88"/>
<dbReference type="Gene3D" id="3.30.70.2330">
    <property type="match status" value="1"/>
</dbReference>
<dbReference type="GO" id="GO:0003676">
    <property type="term" value="F:nucleic acid binding"/>
    <property type="evidence" value="ECO:0007669"/>
    <property type="project" value="InterPro"/>
</dbReference>
<dbReference type="GO" id="GO:0016818">
    <property type="term" value="F:hydrolase activity, acting on acid anhydrides, in phosphorus-containing anhydrides"/>
    <property type="evidence" value="ECO:0007669"/>
    <property type="project" value="InterPro"/>
</dbReference>
<name>A0A2P7EC88_9SYNE</name>
<sequence length="538" mass="61409">MSPTGNLFKRLQHLDESGSAERLAARKKRQDKSNAEILQTFLAYKLDHASEKMQLGIGIGDPLTLLHEPSNEWDPNAVKVFWDDQCIGYIPKDMAALIAAEVPEVATGLDAVVTGLTTTSLRDAFRLQISIPIANASRRLRGLGVTSSFAWDFDRTSGTDKLRLVINCTETAFRELQQLLAASYDVSKRGYSYYPTQDGRHYPWYLSITDSNNKAPDSEKIEQLIRSLFGVPSEATRILERQEKLKELQAIEEDINKRLDSSRAEERRLRREYEFNKAAWERRAEKAQAQGEEAIELAEDLENELKQEMDLKDQELQLALAENRSLEDQLEQITTEHDAMKLQLAYLEQVAPVSGQNDFGYTPWRNSNEENNPEDLNSRLLSSLRFIAGKERLKPRSCLELVSEQLCPGTLLILDSAWSSADQARGFEYGDQLFELLWILATSFRTEKIAGTPDIIAGRVFGSVNYAPRESQTIERNPKSRRERTFNYANKTVEMWQHLKIGAKDSENQTLRIHFCWDEQLNQIVIGHCGKHLFNPNH</sequence>
<reference evidence="6" key="1">
    <citation type="submission" date="2018-03" db="EMBL/GenBank/DDBJ databases">
        <title>Ecological and genomic features of two cosmopolitan and abundant freshwater picocyanobacteria.</title>
        <authorList>
            <person name="Cabello-Yeves P.J."/>
            <person name="Picazo A."/>
            <person name="Camacho A."/>
            <person name="Callieri C."/>
            <person name="Rosselli R."/>
            <person name="Roda-Garcia J."/>
            <person name="Coutinho F.H."/>
            <person name="Rodriguez-Valera F."/>
        </authorList>
    </citation>
    <scope>NUCLEOTIDE SEQUENCE [LARGE SCALE GENOMIC DNA]</scope>
    <source>
        <strain evidence="6">Tous</strain>
    </source>
</reference>
<proteinExistence type="predicted"/>
<keyword evidence="1" id="KW-0479">Metal-binding</keyword>
<evidence type="ECO:0000313" key="5">
    <source>
        <dbReference type="EMBL" id="PSI00823.1"/>
    </source>
</evidence>
<keyword evidence="2" id="KW-0378">Hydrolase</keyword>
<dbReference type="RefSeq" id="WP_106500683.1">
    <property type="nucleotide sequence ID" value="NZ_PXVC01000071.1"/>
</dbReference>